<evidence type="ECO:0000313" key="2">
    <source>
        <dbReference type="Proteomes" id="UP000199360"/>
    </source>
</evidence>
<evidence type="ECO:0008006" key="3">
    <source>
        <dbReference type="Google" id="ProtNLM"/>
    </source>
</evidence>
<dbReference type="SUPFAM" id="SSF51197">
    <property type="entry name" value="Clavaminate synthase-like"/>
    <property type="match status" value="1"/>
</dbReference>
<dbReference type="Proteomes" id="UP000199360">
    <property type="component" value="Unassembled WGS sequence"/>
</dbReference>
<sequence length="303" mass="33673">MIDDAVRNEWETEGFVILPGYLPAADLAPALDELATMFPSPDGFHDGTDPRRDRYLGDEFAGIQGFPFDSVALSLLAVGERLVRLARALLTTEDLRIYSAEAWAKFTGAADYDQELHRDYLNHTLLVPTDAPGHRQLEMFVYLVDVPEGLGPPHLLATRHTRDLPARPNWYPRSDVGERFGDFVAPTGSPRLYDAEVSGAGPAGTVVAFQPGTFHRGTGMTAPRGARYTMHLSFRPAAVDWSNRHAWAQRSHEPAWYRFVGRATPAQLALFGFPPPGHPYWTAETLAGVAQRYPHLDLTPWKV</sequence>
<dbReference type="OrthoDB" id="7054292at2"/>
<accession>A0A1C5JVF8</accession>
<evidence type="ECO:0000313" key="1">
    <source>
        <dbReference type="EMBL" id="SCG74473.1"/>
    </source>
</evidence>
<dbReference type="AlphaFoldDB" id="A0A1C5JVF8"/>
<dbReference type="EMBL" id="FMDM01000014">
    <property type="protein sequence ID" value="SCG74473.1"/>
    <property type="molecule type" value="Genomic_DNA"/>
</dbReference>
<proteinExistence type="predicted"/>
<dbReference type="Gene3D" id="2.60.120.620">
    <property type="entry name" value="q2cbj1_9rhob like domain"/>
    <property type="match status" value="1"/>
</dbReference>
<reference evidence="2" key="1">
    <citation type="submission" date="2016-06" db="EMBL/GenBank/DDBJ databases">
        <authorList>
            <person name="Varghese N."/>
            <person name="Submissions Spin"/>
        </authorList>
    </citation>
    <scope>NUCLEOTIDE SEQUENCE [LARGE SCALE GENOMIC DNA]</scope>
    <source>
        <strain evidence="2">DSM 45647</strain>
    </source>
</reference>
<protein>
    <recommendedName>
        <fullName evidence="3">Phytanoyl-CoA dioxygenase (PhyH)</fullName>
    </recommendedName>
</protein>
<keyword evidence="2" id="KW-1185">Reference proteome</keyword>
<dbReference type="RefSeq" id="WP_091069458.1">
    <property type="nucleotide sequence ID" value="NZ_FMDM01000014.1"/>
</dbReference>
<name>A0A1C5JVF8_9ACTN</name>
<gene>
    <name evidence="1" type="ORF">GA0070213_114106</name>
</gene>
<organism evidence="1 2">
    <name type="scientific">Micromonospora humi</name>
    <dbReference type="NCBI Taxonomy" id="745366"/>
    <lineage>
        <taxon>Bacteria</taxon>
        <taxon>Bacillati</taxon>
        <taxon>Actinomycetota</taxon>
        <taxon>Actinomycetes</taxon>
        <taxon>Micromonosporales</taxon>
        <taxon>Micromonosporaceae</taxon>
        <taxon>Micromonospora</taxon>
    </lineage>
</organism>
<dbReference type="STRING" id="745366.GA0070213_114106"/>